<dbReference type="AlphaFoldDB" id="A0AA97I2H3"/>
<keyword evidence="12" id="KW-0902">Two-component regulatory system</keyword>
<dbReference type="Gene3D" id="2.30.30.40">
    <property type="entry name" value="SH3 Domains"/>
    <property type="match status" value="1"/>
</dbReference>
<dbReference type="Gene3D" id="1.10.287.560">
    <property type="entry name" value="Histidine kinase CheA-like, homodimeric domain"/>
    <property type="match status" value="1"/>
</dbReference>
<dbReference type="InterPro" id="IPR005467">
    <property type="entry name" value="His_kinase_dom"/>
</dbReference>
<dbReference type="Gene3D" id="1.20.120.160">
    <property type="entry name" value="HPT domain"/>
    <property type="match status" value="1"/>
</dbReference>
<evidence type="ECO:0000256" key="1">
    <source>
        <dbReference type="ARBA" id="ARBA00000085"/>
    </source>
</evidence>
<dbReference type="RefSeq" id="WP_317137186.1">
    <property type="nucleotide sequence ID" value="NZ_CP043875.1"/>
</dbReference>
<dbReference type="SMART" id="SM00387">
    <property type="entry name" value="HATPase_c"/>
    <property type="match status" value="1"/>
</dbReference>
<evidence type="ECO:0000313" key="18">
    <source>
        <dbReference type="EMBL" id="WOF15613.1"/>
    </source>
</evidence>
<dbReference type="InterPro" id="IPR036890">
    <property type="entry name" value="HATPase_C_sf"/>
</dbReference>
<dbReference type="GeneID" id="85228980"/>
<feature type="domain" description="Histidine kinase" evidence="15">
    <location>
        <begin position="405"/>
        <end position="648"/>
    </location>
</feature>
<dbReference type="InterPro" id="IPR051315">
    <property type="entry name" value="Bact_Chemotaxis_CheA"/>
</dbReference>
<dbReference type="InterPro" id="IPR004358">
    <property type="entry name" value="Sig_transdc_His_kin-like_C"/>
</dbReference>
<dbReference type="SUPFAM" id="SSF47226">
    <property type="entry name" value="Histidine-containing phosphotransfer domain, HPT domain"/>
    <property type="match status" value="1"/>
</dbReference>
<evidence type="ECO:0000259" key="15">
    <source>
        <dbReference type="PROSITE" id="PS50109"/>
    </source>
</evidence>
<organism evidence="18 19">
    <name type="scientific">Methanochimaera problematica</name>
    <dbReference type="NCBI Taxonomy" id="2609417"/>
    <lineage>
        <taxon>Archaea</taxon>
        <taxon>Methanobacteriati</taxon>
        <taxon>Methanobacteriota</taxon>
        <taxon>Stenosarchaea group</taxon>
        <taxon>Methanomicrobia</taxon>
        <taxon>Methanomicrobiales</taxon>
        <taxon>Methanomicrobiaceae</taxon>
        <taxon>Methanochimaera</taxon>
    </lineage>
</organism>
<dbReference type="InterPro" id="IPR036097">
    <property type="entry name" value="HisK_dim/P_sf"/>
</dbReference>
<keyword evidence="5" id="KW-0963">Cytoplasm</keyword>
<keyword evidence="7 13" id="KW-0597">Phosphoprotein</keyword>
<evidence type="ECO:0000256" key="6">
    <source>
        <dbReference type="ARBA" id="ARBA00022500"/>
    </source>
</evidence>
<evidence type="ECO:0000256" key="13">
    <source>
        <dbReference type="PROSITE-ProRule" id="PRU00110"/>
    </source>
</evidence>
<dbReference type="FunFam" id="3.30.565.10:FF:000016">
    <property type="entry name" value="Chemotaxis protein CheA, putative"/>
    <property type="match status" value="1"/>
</dbReference>
<evidence type="ECO:0000256" key="11">
    <source>
        <dbReference type="ARBA" id="ARBA00022840"/>
    </source>
</evidence>
<dbReference type="Pfam" id="PF02895">
    <property type="entry name" value="H-kinase_dim"/>
    <property type="match status" value="1"/>
</dbReference>
<keyword evidence="6" id="KW-0145">Chemotaxis</keyword>
<dbReference type="SMART" id="SM00073">
    <property type="entry name" value="HPT"/>
    <property type="match status" value="1"/>
</dbReference>
<dbReference type="GO" id="GO:0005737">
    <property type="term" value="C:cytoplasm"/>
    <property type="evidence" value="ECO:0007669"/>
    <property type="project" value="UniProtKB-SubCell"/>
</dbReference>
<dbReference type="Gene3D" id="3.30.70.1110">
    <property type="entry name" value="Histidine kinase CheA-like, P2 response regulator-binding domain"/>
    <property type="match status" value="2"/>
</dbReference>
<feature type="region of interest" description="Disordered" evidence="14">
    <location>
        <begin position="367"/>
        <end position="400"/>
    </location>
</feature>
<dbReference type="InterPro" id="IPR002545">
    <property type="entry name" value="CheW-lke_dom"/>
</dbReference>
<dbReference type="InterPro" id="IPR004105">
    <property type="entry name" value="CheA-like_dim"/>
</dbReference>
<dbReference type="InterPro" id="IPR036061">
    <property type="entry name" value="CheW-like_dom_sf"/>
</dbReference>
<evidence type="ECO:0000256" key="10">
    <source>
        <dbReference type="ARBA" id="ARBA00022777"/>
    </source>
</evidence>
<dbReference type="GO" id="GO:0006935">
    <property type="term" value="P:chemotaxis"/>
    <property type="evidence" value="ECO:0007669"/>
    <property type="project" value="UniProtKB-KW"/>
</dbReference>
<dbReference type="SUPFAM" id="SSF47384">
    <property type="entry name" value="Homodimeric domain of signal transducing histidine kinase"/>
    <property type="match status" value="1"/>
</dbReference>
<evidence type="ECO:0000256" key="2">
    <source>
        <dbReference type="ARBA" id="ARBA00004496"/>
    </source>
</evidence>
<dbReference type="InterPro" id="IPR010808">
    <property type="entry name" value="CheA_P2-bd"/>
</dbReference>
<evidence type="ECO:0000259" key="16">
    <source>
        <dbReference type="PROSITE" id="PS50851"/>
    </source>
</evidence>
<dbReference type="SMART" id="SM00260">
    <property type="entry name" value="CheW"/>
    <property type="match status" value="1"/>
</dbReference>
<accession>A0AA97I2H3</accession>
<evidence type="ECO:0000256" key="14">
    <source>
        <dbReference type="SAM" id="MobiDB-lite"/>
    </source>
</evidence>
<feature type="domain" description="HPt" evidence="17">
    <location>
        <begin position="1"/>
        <end position="103"/>
    </location>
</feature>
<proteinExistence type="predicted"/>
<evidence type="ECO:0000259" key="17">
    <source>
        <dbReference type="PROSITE" id="PS50894"/>
    </source>
</evidence>
<dbReference type="PANTHER" id="PTHR43395:SF10">
    <property type="entry name" value="CHEMOTAXIS PROTEIN CHEA"/>
    <property type="match status" value="1"/>
</dbReference>
<dbReference type="GO" id="GO:0000155">
    <property type="term" value="F:phosphorelay sensor kinase activity"/>
    <property type="evidence" value="ECO:0007669"/>
    <property type="project" value="InterPro"/>
</dbReference>
<reference evidence="18 19" key="1">
    <citation type="submission" date="2019-09" db="EMBL/GenBank/DDBJ databases">
        <title>The complete genome of Methanoplanus sp. FWC-SCC4.</title>
        <authorList>
            <person name="Chen S.-C."/>
            <person name="Zhou Y.-Z."/>
            <person name="Lai M.-C."/>
        </authorList>
    </citation>
    <scope>NUCLEOTIDE SEQUENCE [LARGE SCALE GENOMIC DNA]</scope>
    <source>
        <strain evidence="18 19">FWC-SCC4</strain>
    </source>
</reference>
<keyword evidence="9" id="KW-0547">Nucleotide-binding</keyword>
<dbReference type="InterPro" id="IPR036641">
    <property type="entry name" value="HPT_dom_sf"/>
</dbReference>
<evidence type="ECO:0000256" key="5">
    <source>
        <dbReference type="ARBA" id="ARBA00022490"/>
    </source>
</evidence>
<dbReference type="EMBL" id="CP043875">
    <property type="protein sequence ID" value="WOF15613.1"/>
    <property type="molecule type" value="Genomic_DNA"/>
</dbReference>
<dbReference type="Pfam" id="PF02518">
    <property type="entry name" value="HATPase_c"/>
    <property type="match status" value="1"/>
</dbReference>
<dbReference type="InterPro" id="IPR037052">
    <property type="entry name" value="CheA-like_P2_sf"/>
</dbReference>
<dbReference type="SMART" id="SM01231">
    <property type="entry name" value="H-kinase_dim"/>
    <property type="match status" value="1"/>
</dbReference>
<evidence type="ECO:0000256" key="8">
    <source>
        <dbReference type="ARBA" id="ARBA00022679"/>
    </source>
</evidence>
<comment type="catalytic activity">
    <reaction evidence="1">
        <text>ATP + protein L-histidine = ADP + protein N-phospho-L-histidine.</text>
        <dbReference type="EC" id="2.7.13.3"/>
    </reaction>
</comment>
<dbReference type="Proteomes" id="UP001301797">
    <property type="component" value="Chromosome"/>
</dbReference>
<feature type="domain" description="CheW-like" evidence="16">
    <location>
        <begin position="650"/>
        <end position="775"/>
    </location>
</feature>
<dbReference type="EC" id="2.7.13.3" evidence="3"/>
<dbReference type="Gene3D" id="3.30.565.10">
    <property type="entry name" value="Histidine kinase-like ATPase, C-terminal domain"/>
    <property type="match status" value="1"/>
</dbReference>
<sequence>MSDEDSYRKLFVAESIENHENIVKNILILEEGSDDAAIDEIFRSAHTLKGMSASMGYSEMEHLCHKMEDIFHTIRSGEIEISPNLTDLLLACTDRIEEMIEDIENGGDSSSIGSKDLIEELKKIESSIEDTHKESTVTEISNLTGESGSDIINNKETYDSDIQVSTEDKENILTEVPLITQIQKYRLKVTLAKDCGMKDVRAMIVLQNLEDIGQIIKSTPTMDELDQGIIDDTLTVEIESDAGEEALKSAASVTDISEIEITKEGNDVTSTTPAYTINIEFSPECTMKDIRAMIILQNLESRGNIISSSPTFEQIDEGKIEDKLEIIFSGSESEENLLKAVTGPDILKATVSDYSLISETKESKEQVLLKEEIHDERTETRDHETEKKERPKSSSKKREVKNIRVDIHRLDQMMNLVEDLVINGGRLKQISKEHQIKDMDEALNMVSRSISDLQNLMMYIRMIPLNQIFNRFPRVVRDVAHHDGKEVEFIMTGGETELDRSVIDGLGDPLLHLIRNGVNHGIETPAERVAAGKSGKGTVKLSAWRDQGNVIIELSDDGAGIKRDKVLKKAIERGLISAEEASAVPDEDVPNFLFQPGFSTAEEITDISGRGVGLDVVKSAIESLKGSIKVDSEEGKGSKFTLTLPPTMAIIEVMMVRINNKRCAIPINAVVEVAKVDLNEISHIGKTEAILLRDEVVQINRLDEMFGPAKESGIVVIVQYQRTKCCIPVDVVEGQQEVVVKPVSNIIGNCPGVGGVTIPGDGDVLPILDVNTMII</sequence>
<dbReference type="PROSITE" id="PS50109">
    <property type="entry name" value="HIS_KIN"/>
    <property type="match status" value="1"/>
</dbReference>
<keyword evidence="19" id="KW-1185">Reference proteome</keyword>
<dbReference type="Pfam" id="PF01627">
    <property type="entry name" value="Hpt"/>
    <property type="match status" value="1"/>
</dbReference>
<dbReference type="Pfam" id="PF01584">
    <property type="entry name" value="CheW"/>
    <property type="match status" value="1"/>
</dbReference>
<dbReference type="SUPFAM" id="SSF55052">
    <property type="entry name" value="CheY-binding domain of CheA"/>
    <property type="match status" value="2"/>
</dbReference>
<protein>
    <recommendedName>
        <fullName evidence="4">Chemotaxis protein CheA</fullName>
        <ecNumber evidence="3">2.7.13.3</ecNumber>
    </recommendedName>
</protein>
<dbReference type="InterPro" id="IPR003594">
    <property type="entry name" value="HATPase_dom"/>
</dbReference>
<evidence type="ECO:0000313" key="19">
    <source>
        <dbReference type="Proteomes" id="UP001301797"/>
    </source>
</evidence>
<dbReference type="InterPro" id="IPR035891">
    <property type="entry name" value="CheY-binding_CheA"/>
</dbReference>
<dbReference type="KEGG" id="mefw:F1737_02385"/>
<keyword evidence="11" id="KW-0067">ATP-binding</keyword>
<dbReference type="PANTHER" id="PTHR43395">
    <property type="entry name" value="SENSOR HISTIDINE KINASE CHEA"/>
    <property type="match status" value="1"/>
</dbReference>
<dbReference type="CDD" id="cd16916">
    <property type="entry name" value="HATPase_CheA-like"/>
    <property type="match status" value="1"/>
</dbReference>
<dbReference type="SUPFAM" id="SSF55874">
    <property type="entry name" value="ATPase domain of HSP90 chaperone/DNA topoisomerase II/histidine kinase"/>
    <property type="match status" value="1"/>
</dbReference>
<evidence type="ECO:0000256" key="4">
    <source>
        <dbReference type="ARBA" id="ARBA00021495"/>
    </source>
</evidence>
<keyword evidence="10" id="KW-0418">Kinase</keyword>
<feature type="modified residue" description="Phosphohistidine" evidence="13">
    <location>
        <position position="46"/>
    </location>
</feature>
<dbReference type="InterPro" id="IPR008207">
    <property type="entry name" value="Sig_transdc_His_kin_Hpt_dom"/>
</dbReference>
<dbReference type="Pfam" id="PF07194">
    <property type="entry name" value="P2"/>
    <property type="match status" value="2"/>
</dbReference>
<dbReference type="PROSITE" id="PS50851">
    <property type="entry name" value="CHEW"/>
    <property type="match status" value="1"/>
</dbReference>
<evidence type="ECO:0000256" key="12">
    <source>
        <dbReference type="ARBA" id="ARBA00023012"/>
    </source>
</evidence>
<dbReference type="PROSITE" id="PS50894">
    <property type="entry name" value="HPT"/>
    <property type="match status" value="1"/>
</dbReference>
<name>A0AA97I2H3_9EURY</name>
<dbReference type="PRINTS" id="PR00344">
    <property type="entry name" value="BCTRLSENSOR"/>
</dbReference>
<dbReference type="GO" id="GO:0005524">
    <property type="term" value="F:ATP binding"/>
    <property type="evidence" value="ECO:0007669"/>
    <property type="project" value="UniProtKB-KW"/>
</dbReference>
<keyword evidence="8" id="KW-0808">Transferase</keyword>
<dbReference type="InterPro" id="IPR037006">
    <property type="entry name" value="CheA-like_homodim_sf"/>
</dbReference>
<comment type="subcellular location">
    <subcellularLocation>
        <location evidence="2">Cytoplasm</location>
    </subcellularLocation>
</comment>
<gene>
    <name evidence="18" type="ORF">F1737_02385</name>
</gene>
<dbReference type="SUPFAM" id="SSF50341">
    <property type="entry name" value="CheW-like"/>
    <property type="match status" value="1"/>
</dbReference>
<evidence type="ECO:0000256" key="3">
    <source>
        <dbReference type="ARBA" id="ARBA00012438"/>
    </source>
</evidence>
<evidence type="ECO:0000256" key="7">
    <source>
        <dbReference type="ARBA" id="ARBA00022553"/>
    </source>
</evidence>
<evidence type="ECO:0000256" key="9">
    <source>
        <dbReference type="ARBA" id="ARBA00022741"/>
    </source>
</evidence>
<dbReference type="CDD" id="cd00088">
    <property type="entry name" value="HPT"/>
    <property type="match status" value="1"/>
</dbReference>